<accession>A0ABR2YED0</accession>
<dbReference type="Gene3D" id="3.40.50.620">
    <property type="entry name" value="HUPs"/>
    <property type="match status" value="1"/>
</dbReference>
<dbReference type="NCBIfam" id="TIGR00125">
    <property type="entry name" value="cyt_tran_rel"/>
    <property type="match status" value="1"/>
</dbReference>
<evidence type="ECO:0000256" key="1">
    <source>
        <dbReference type="SAM" id="MobiDB-lite"/>
    </source>
</evidence>
<feature type="domain" description="Cytidyltransferase-like" evidence="2">
    <location>
        <begin position="97"/>
        <end position="239"/>
    </location>
</feature>
<dbReference type="Pfam" id="PF01467">
    <property type="entry name" value="CTP_transf_like"/>
    <property type="match status" value="1"/>
</dbReference>
<feature type="compositionally biased region" description="Basic and acidic residues" evidence="1">
    <location>
        <begin position="68"/>
        <end position="78"/>
    </location>
</feature>
<sequence length="263" mass="28091">MVPLLPFSSWSPGSVANLTDLRGIFLTDKRQEASKALLDQLSQLRHSDLPPLQGIALPKYEGASNTRAGERPDQDEPARSGVGAQPQTSLAFENVAVGGTFDRLHVGHRLLLAAAALVCTKRLYVGVTGDKLLENKKHHELLEPYEQRAAAAVAYLKAVRPALTVQTGALLDPKEPTAAAKEQGMQALVVSKETVSGGEAINQYRREHGFRPLKIIVVDLVADSAALEGGKVSSTALREQDAAAAVAARAKQKYQDGSSEQQG</sequence>
<feature type="region of interest" description="Disordered" evidence="1">
    <location>
        <begin position="60"/>
        <end position="85"/>
    </location>
</feature>
<dbReference type="InterPro" id="IPR014729">
    <property type="entry name" value="Rossmann-like_a/b/a_fold"/>
</dbReference>
<gene>
    <name evidence="3" type="ORF">WJX75_007463</name>
</gene>
<name>A0ABR2YED0_9CHLO</name>
<dbReference type="InterPro" id="IPR004821">
    <property type="entry name" value="Cyt_trans-like"/>
</dbReference>
<protein>
    <recommendedName>
        <fullName evidence="2">Cytidyltransferase-like domain-containing protein</fullName>
    </recommendedName>
</protein>
<keyword evidence="4" id="KW-1185">Reference proteome</keyword>
<dbReference type="PANTHER" id="PTHR10695:SF46">
    <property type="entry name" value="BIFUNCTIONAL COENZYME A SYNTHASE-RELATED"/>
    <property type="match status" value="1"/>
</dbReference>
<reference evidence="3 4" key="1">
    <citation type="journal article" date="2024" name="Nat. Commun.">
        <title>Phylogenomics reveals the evolutionary origins of lichenization in chlorophyte algae.</title>
        <authorList>
            <person name="Puginier C."/>
            <person name="Libourel C."/>
            <person name="Otte J."/>
            <person name="Skaloud P."/>
            <person name="Haon M."/>
            <person name="Grisel S."/>
            <person name="Petersen M."/>
            <person name="Berrin J.G."/>
            <person name="Delaux P.M."/>
            <person name="Dal Grande F."/>
            <person name="Keller J."/>
        </authorList>
    </citation>
    <scope>NUCLEOTIDE SEQUENCE [LARGE SCALE GENOMIC DNA]</scope>
    <source>
        <strain evidence="3 4">SAG 216-7</strain>
    </source>
</reference>
<evidence type="ECO:0000313" key="3">
    <source>
        <dbReference type="EMBL" id="KAK9903505.1"/>
    </source>
</evidence>
<proteinExistence type="predicted"/>
<dbReference type="PANTHER" id="PTHR10695">
    <property type="entry name" value="DEPHOSPHO-COA KINASE-RELATED"/>
    <property type="match status" value="1"/>
</dbReference>
<dbReference type="EMBL" id="JALJOT010000014">
    <property type="protein sequence ID" value="KAK9903505.1"/>
    <property type="molecule type" value="Genomic_DNA"/>
</dbReference>
<dbReference type="SUPFAM" id="SSF52374">
    <property type="entry name" value="Nucleotidylyl transferase"/>
    <property type="match status" value="1"/>
</dbReference>
<evidence type="ECO:0000259" key="2">
    <source>
        <dbReference type="Pfam" id="PF01467"/>
    </source>
</evidence>
<dbReference type="NCBIfam" id="NF001985">
    <property type="entry name" value="PRK00777.1"/>
    <property type="match status" value="1"/>
</dbReference>
<dbReference type="Proteomes" id="UP001491310">
    <property type="component" value="Unassembled WGS sequence"/>
</dbReference>
<comment type="caution">
    <text evidence="3">The sequence shown here is derived from an EMBL/GenBank/DDBJ whole genome shotgun (WGS) entry which is preliminary data.</text>
</comment>
<organism evidence="3 4">
    <name type="scientific">Coccomyxa subellipsoidea</name>
    <dbReference type="NCBI Taxonomy" id="248742"/>
    <lineage>
        <taxon>Eukaryota</taxon>
        <taxon>Viridiplantae</taxon>
        <taxon>Chlorophyta</taxon>
        <taxon>core chlorophytes</taxon>
        <taxon>Trebouxiophyceae</taxon>
        <taxon>Trebouxiophyceae incertae sedis</taxon>
        <taxon>Coccomyxaceae</taxon>
        <taxon>Coccomyxa</taxon>
    </lineage>
</organism>
<evidence type="ECO:0000313" key="4">
    <source>
        <dbReference type="Proteomes" id="UP001491310"/>
    </source>
</evidence>